<evidence type="ECO:0000313" key="2">
    <source>
        <dbReference type="Proteomes" id="UP001202180"/>
    </source>
</evidence>
<accession>A0ABT0HR01</accession>
<dbReference type="RefSeq" id="WP_248479116.1">
    <property type="nucleotide sequence ID" value="NZ_JALPRF010000003.1"/>
</dbReference>
<dbReference type="InterPro" id="IPR043733">
    <property type="entry name" value="DUF5677"/>
</dbReference>
<organism evidence="1 2">
    <name type="scientific">Spirosoma liriopis</name>
    <dbReference type="NCBI Taxonomy" id="2937440"/>
    <lineage>
        <taxon>Bacteria</taxon>
        <taxon>Pseudomonadati</taxon>
        <taxon>Bacteroidota</taxon>
        <taxon>Cytophagia</taxon>
        <taxon>Cytophagales</taxon>
        <taxon>Cytophagaceae</taxon>
        <taxon>Spirosoma</taxon>
    </lineage>
</organism>
<proteinExistence type="predicted"/>
<dbReference type="Proteomes" id="UP001202180">
    <property type="component" value="Unassembled WGS sequence"/>
</dbReference>
<dbReference type="Pfam" id="PF18928">
    <property type="entry name" value="DUF5677"/>
    <property type="match status" value="1"/>
</dbReference>
<sequence length="321" mass="37587">MPHKKTEPVPSILSRQLEGDDVIQAISLYTEGLDEFVNFGTHFLDWELKRNEIEITDVVVTSMFRRILEIVDSISILLKEGAADPCKVLLRSLFEIVLSFEYLLKEDTKRRAQCYRYSTYNKQLIFNKRHSPKHPSYKDYQQSYSRGQVFKNVPTVPDLEGRIEELQKLIDRPDYAEIKAEFVRVGNGSWFTPFSDLTNRNSKGKPTLLKKIQDLAEYLNKFDLYEILYKDWSNSVHGSDTITGTFFMNKEQQLLSMMALRQPVIAHEVTNITFRLVELTIGLMTKRNHNQFGDVVWWVKSFHVNYTKPILDRLLTFDMPE</sequence>
<protein>
    <submittedName>
        <fullName evidence="1">DUF5677 domain-containing protein</fullName>
    </submittedName>
</protein>
<evidence type="ECO:0000313" key="1">
    <source>
        <dbReference type="EMBL" id="MCK8494608.1"/>
    </source>
</evidence>
<comment type="caution">
    <text evidence="1">The sequence shown here is derived from an EMBL/GenBank/DDBJ whole genome shotgun (WGS) entry which is preliminary data.</text>
</comment>
<reference evidence="1 2" key="1">
    <citation type="submission" date="2022-04" db="EMBL/GenBank/DDBJ databases">
        <title>Spirosoma sp. strain RP8 genome sequencing and assembly.</title>
        <authorList>
            <person name="Jung Y."/>
        </authorList>
    </citation>
    <scope>NUCLEOTIDE SEQUENCE [LARGE SCALE GENOMIC DNA]</scope>
    <source>
        <strain evidence="1 2">RP8</strain>
    </source>
</reference>
<keyword evidence="2" id="KW-1185">Reference proteome</keyword>
<name>A0ABT0HR01_9BACT</name>
<gene>
    <name evidence="1" type="ORF">M0L20_22260</name>
</gene>
<dbReference type="EMBL" id="JALPRF010000003">
    <property type="protein sequence ID" value="MCK8494608.1"/>
    <property type="molecule type" value="Genomic_DNA"/>
</dbReference>